<dbReference type="EMBL" id="SNZP01000016">
    <property type="protein sequence ID" value="TDR72443.1"/>
    <property type="molecule type" value="Genomic_DNA"/>
</dbReference>
<dbReference type="InterPro" id="IPR003423">
    <property type="entry name" value="OMP_efflux"/>
</dbReference>
<keyword evidence="2" id="KW-0812">Transmembrane</keyword>
<keyword evidence="2 3" id="KW-0449">Lipoprotein</keyword>
<evidence type="ECO:0000256" key="1">
    <source>
        <dbReference type="ARBA" id="ARBA00007613"/>
    </source>
</evidence>
<gene>
    <name evidence="3" type="ORF">DFP86_1167</name>
</gene>
<reference evidence="3 4" key="1">
    <citation type="submission" date="2019-03" db="EMBL/GenBank/DDBJ databases">
        <title>Genomic Encyclopedia of Type Strains, Phase III (KMG-III): the genomes of soil and plant-associated and newly described type strains.</title>
        <authorList>
            <person name="Whitman W."/>
        </authorList>
    </citation>
    <scope>NUCLEOTIDE SEQUENCE [LARGE SCALE GENOMIC DNA]</scope>
    <source>
        <strain evidence="3 4">CECT 8976</strain>
    </source>
</reference>
<dbReference type="NCBIfam" id="TIGR01845">
    <property type="entry name" value="outer_NodT"/>
    <property type="match status" value="1"/>
</dbReference>
<dbReference type="Pfam" id="PF02321">
    <property type="entry name" value="OEP"/>
    <property type="match status" value="2"/>
</dbReference>
<keyword evidence="2" id="KW-1134">Transmembrane beta strand</keyword>
<comment type="subcellular location">
    <subcellularLocation>
        <location evidence="2">Cell membrane</location>
        <topology evidence="2">Lipid-anchor</topology>
    </subcellularLocation>
</comment>
<evidence type="ECO:0000313" key="4">
    <source>
        <dbReference type="Proteomes" id="UP000295611"/>
    </source>
</evidence>
<dbReference type="Proteomes" id="UP000295611">
    <property type="component" value="Unassembled WGS sequence"/>
</dbReference>
<evidence type="ECO:0000256" key="2">
    <source>
        <dbReference type="RuleBase" id="RU362097"/>
    </source>
</evidence>
<evidence type="ECO:0000313" key="3">
    <source>
        <dbReference type="EMBL" id="TDR72443.1"/>
    </source>
</evidence>
<dbReference type="Gene3D" id="1.20.1600.10">
    <property type="entry name" value="Outer membrane efflux proteins (OEP)"/>
    <property type="match status" value="1"/>
</dbReference>
<dbReference type="InterPro" id="IPR010131">
    <property type="entry name" value="MdtP/NodT-like"/>
</dbReference>
<keyword evidence="4" id="KW-1185">Reference proteome</keyword>
<dbReference type="GO" id="GO:0015562">
    <property type="term" value="F:efflux transmembrane transporter activity"/>
    <property type="evidence" value="ECO:0007669"/>
    <property type="project" value="InterPro"/>
</dbReference>
<dbReference type="GO" id="GO:0005886">
    <property type="term" value="C:plasma membrane"/>
    <property type="evidence" value="ECO:0007669"/>
    <property type="project" value="UniProtKB-SubCell"/>
</dbReference>
<comment type="similarity">
    <text evidence="1 2">Belongs to the outer membrane factor (OMF) (TC 1.B.17) family.</text>
</comment>
<dbReference type="OrthoDB" id="9770517at2"/>
<dbReference type="SUPFAM" id="SSF56954">
    <property type="entry name" value="Outer membrane efflux proteins (OEP)"/>
    <property type="match status" value="1"/>
</dbReference>
<sequence>MKKRLFCGLCWLVLTGCAVGPDYVRPSVETSSQFKEAKGWQQAEPADQRPKGDWWTVFGDPDLDRLEGLLNAANLSIAQAEAQYRQSAALLREAQAGFFPTVGLSASETHGRSTGSGSASSSVDTAYNAALSASWEIDLWGQLRRGAEAGAAGEAASLASLANARLSAQAQLAIAYFQLYVADSQKRSLDDSVAAYRQQLQITQNRYAAGVAGQGDVAQAQSQLQSIQVQAIDKGLQRDKLEHAIAVLIGQSPSGFALGERQAAPSMPVIPAGLPSELLQRRPDVAAAERLVAQANAKIGVARAAWFPQLTLGASGGFRGNNLSDWITLPNRVWSVGPTLAATLFDGGLRNAQNDAAQANYDQTVAAYRQTVLSAFQDVEDNLAAMRILTQEAEMQHQAVLSARQSAAITLNRYQAGTASMLDVTQANATQQSSERAEFDILNSRLTATVGLIKALGGGYRTPVGDAPASP</sequence>
<proteinExistence type="inferred from homology"/>
<dbReference type="PANTHER" id="PTHR30203:SF33">
    <property type="entry name" value="BLR4455 PROTEIN"/>
    <property type="match status" value="1"/>
</dbReference>
<keyword evidence="2" id="KW-0564">Palmitate</keyword>
<keyword evidence="2" id="KW-0472">Membrane</keyword>
<dbReference type="AlphaFoldDB" id="A0A4R7B033"/>
<accession>A0A4R7B033</accession>
<organism evidence="3 4">
    <name type="scientific">Paludibacterium purpuratum</name>
    <dbReference type="NCBI Taxonomy" id="1144873"/>
    <lineage>
        <taxon>Bacteria</taxon>
        <taxon>Pseudomonadati</taxon>
        <taxon>Pseudomonadota</taxon>
        <taxon>Betaproteobacteria</taxon>
        <taxon>Neisseriales</taxon>
        <taxon>Chromobacteriaceae</taxon>
        <taxon>Paludibacterium</taxon>
    </lineage>
</organism>
<dbReference type="Gene3D" id="2.20.200.10">
    <property type="entry name" value="Outer membrane efflux proteins (OEP)"/>
    <property type="match status" value="1"/>
</dbReference>
<protein>
    <submittedName>
        <fullName evidence="3">NodT family efflux transporter outer membrane factor (OMF) lipoprotein</fullName>
    </submittedName>
</protein>
<dbReference type="RefSeq" id="WP_133683412.1">
    <property type="nucleotide sequence ID" value="NZ_SNZP01000016.1"/>
</dbReference>
<dbReference type="PROSITE" id="PS51257">
    <property type="entry name" value="PROKAR_LIPOPROTEIN"/>
    <property type="match status" value="1"/>
</dbReference>
<comment type="caution">
    <text evidence="3">The sequence shown here is derived from an EMBL/GenBank/DDBJ whole genome shotgun (WGS) entry which is preliminary data.</text>
</comment>
<dbReference type="PANTHER" id="PTHR30203">
    <property type="entry name" value="OUTER MEMBRANE CATION EFFLUX PROTEIN"/>
    <property type="match status" value="1"/>
</dbReference>
<name>A0A4R7B033_9NEIS</name>